<dbReference type="GO" id="GO:0016705">
    <property type="term" value="F:oxidoreductase activity, acting on paired donors, with incorporation or reduction of molecular oxygen"/>
    <property type="evidence" value="ECO:0007669"/>
    <property type="project" value="InterPro"/>
</dbReference>
<dbReference type="PANTHER" id="PTHR24292:SF54">
    <property type="entry name" value="CYP9F3-RELATED"/>
    <property type="match status" value="1"/>
</dbReference>
<dbReference type="GeneID" id="14870299"/>
<organism evidence="10 11">
    <name type="scientific">Cavenderia fasciculata</name>
    <name type="common">Slime mold</name>
    <name type="synonym">Dictyostelium fasciculatum</name>
    <dbReference type="NCBI Taxonomy" id="261658"/>
    <lineage>
        <taxon>Eukaryota</taxon>
        <taxon>Amoebozoa</taxon>
        <taxon>Evosea</taxon>
        <taxon>Eumycetozoa</taxon>
        <taxon>Dictyostelia</taxon>
        <taxon>Acytosteliales</taxon>
        <taxon>Cavenderiaceae</taxon>
        <taxon>Cavenderia</taxon>
    </lineage>
</organism>
<evidence type="ECO:0000256" key="1">
    <source>
        <dbReference type="ARBA" id="ARBA00001971"/>
    </source>
</evidence>
<evidence type="ECO:0000256" key="4">
    <source>
        <dbReference type="ARBA" id="ARBA00022723"/>
    </source>
</evidence>
<keyword evidence="3 8" id="KW-0349">Heme</keyword>
<dbReference type="SMR" id="F4Q1E9"/>
<dbReference type="InterPro" id="IPR001128">
    <property type="entry name" value="Cyt_P450"/>
</dbReference>
<dbReference type="AlphaFoldDB" id="F4Q1E9"/>
<evidence type="ECO:0000256" key="3">
    <source>
        <dbReference type="ARBA" id="ARBA00022617"/>
    </source>
</evidence>
<keyword evidence="6 8" id="KW-0408">Iron</keyword>
<feature type="binding site" description="axial binding residue" evidence="8">
    <location>
        <position position="470"/>
    </location>
    <ligand>
        <name>heme</name>
        <dbReference type="ChEBI" id="CHEBI:30413"/>
    </ligand>
    <ligandPart>
        <name>Fe</name>
        <dbReference type="ChEBI" id="CHEBI:18248"/>
    </ligandPart>
</feature>
<accession>F4Q1E9</accession>
<sequence length="527" mass="60977">MYLNLNYFIKISNNKAVPNFNKFLKFEYFILGIFIALLCCVFISKKRKHEHIPNSQISRWKSLLEFVNCLWILKMNQFFIWHSKENRDKDIYKIQLGFQEMVVVTNPDMIMQVCSMRPGSYIRPKSTTGALSTAHNVFASEADNWKTHRKTAGAFTMTQMSNLFQPINHIVDRFIRKLEQHLDNDNNNNNNNFGSEINVSQEMSGIALDVIHLVGLGHEFGISSEKVPIGKVSKFAKRIRVALPVITKRIMSPFPYWKVRPSWTDRQLDKFIQMIRDYRTAQQADQPEPASPFLKSLVEQLDANSINEDEIIANLAVYVLAGHDTITCTLSYTLHLLAMNQDILKKVRNEVDLVMNSLAVDGCDEPVITNKIASQFVYLQQVILETFRFKSLVPFIMLECNQDNIISSPACGNVEIYEGASICLSFESYYNNPKYFVKPEEFNPDRWKGVNIDNCQHFKLFPYSYGPRMCPGKRLSKVELVVILAKLIHRFDIQTSQNKMNHSYQDHYSFLQSPDPGIIINFKFREN</sequence>
<dbReference type="GO" id="GO:0005506">
    <property type="term" value="F:iron ion binding"/>
    <property type="evidence" value="ECO:0007669"/>
    <property type="project" value="InterPro"/>
</dbReference>
<evidence type="ECO:0000256" key="9">
    <source>
        <dbReference type="SAM" id="Phobius"/>
    </source>
</evidence>
<dbReference type="GO" id="GO:0020037">
    <property type="term" value="F:heme binding"/>
    <property type="evidence" value="ECO:0007669"/>
    <property type="project" value="InterPro"/>
</dbReference>
<feature type="transmembrane region" description="Helical" evidence="9">
    <location>
        <begin position="26"/>
        <end position="43"/>
    </location>
</feature>
<keyword evidence="9" id="KW-1133">Transmembrane helix</keyword>
<dbReference type="GO" id="GO:0004497">
    <property type="term" value="F:monooxygenase activity"/>
    <property type="evidence" value="ECO:0007669"/>
    <property type="project" value="UniProtKB-KW"/>
</dbReference>
<dbReference type="Proteomes" id="UP000007797">
    <property type="component" value="Unassembled WGS sequence"/>
</dbReference>
<reference evidence="11" key="1">
    <citation type="journal article" date="2011" name="Genome Res.">
        <title>Phylogeny-wide analysis of social amoeba genomes highlights ancient origins for complex intercellular communication.</title>
        <authorList>
            <person name="Heidel A.J."/>
            <person name="Lawal H.M."/>
            <person name="Felder M."/>
            <person name="Schilde C."/>
            <person name="Helps N.R."/>
            <person name="Tunggal B."/>
            <person name="Rivero F."/>
            <person name="John U."/>
            <person name="Schleicher M."/>
            <person name="Eichinger L."/>
            <person name="Platzer M."/>
            <person name="Noegel A.A."/>
            <person name="Schaap P."/>
            <person name="Gloeckner G."/>
        </authorList>
    </citation>
    <scope>NUCLEOTIDE SEQUENCE [LARGE SCALE GENOMIC DNA]</scope>
    <source>
        <strain evidence="11">SH3</strain>
    </source>
</reference>
<dbReference type="PRINTS" id="PR00385">
    <property type="entry name" value="P450"/>
</dbReference>
<dbReference type="STRING" id="1054147.F4Q1E9"/>
<dbReference type="PANTHER" id="PTHR24292">
    <property type="entry name" value="CYTOCHROME P450"/>
    <property type="match status" value="1"/>
</dbReference>
<keyword evidence="5" id="KW-0560">Oxidoreductase</keyword>
<dbReference type="EMBL" id="GL883018">
    <property type="protein sequence ID" value="EGG18650.1"/>
    <property type="molecule type" value="Genomic_DNA"/>
</dbReference>
<keyword evidence="7" id="KW-0503">Monooxygenase</keyword>
<evidence type="ECO:0000256" key="8">
    <source>
        <dbReference type="PIRSR" id="PIRSR602401-1"/>
    </source>
</evidence>
<dbReference type="KEGG" id="dfa:DFA_04145"/>
<comment type="similarity">
    <text evidence="2">Belongs to the cytochrome P450 family.</text>
</comment>
<keyword evidence="11" id="KW-1185">Reference proteome</keyword>
<dbReference type="InterPro" id="IPR002401">
    <property type="entry name" value="Cyt_P450_E_grp-I"/>
</dbReference>
<evidence type="ECO:0000313" key="10">
    <source>
        <dbReference type="EMBL" id="EGG18650.1"/>
    </source>
</evidence>
<keyword evidence="9" id="KW-0812">Transmembrane</keyword>
<evidence type="ECO:0000256" key="2">
    <source>
        <dbReference type="ARBA" id="ARBA00010617"/>
    </source>
</evidence>
<keyword evidence="9" id="KW-0472">Membrane</keyword>
<dbReference type="Gene3D" id="1.10.630.10">
    <property type="entry name" value="Cytochrome P450"/>
    <property type="match status" value="1"/>
</dbReference>
<protein>
    <submittedName>
        <fullName evidence="10">Cytochrome P450</fullName>
    </submittedName>
</protein>
<name>F4Q1E9_CACFS</name>
<dbReference type="RefSeq" id="XP_004366554.1">
    <property type="nucleotide sequence ID" value="XM_004366497.1"/>
</dbReference>
<dbReference type="OMA" id="TSWACWN"/>
<dbReference type="Pfam" id="PF00067">
    <property type="entry name" value="p450"/>
    <property type="match status" value="1"/>
</dbReference>
<proteinExistence type="inferred from homology"/>
<dbReference type="InterPro" id="IPR050476">
    <property type="entry name" value="Insect_CytP450_Detox"/>
</dbReference>
<dbReference type="SUPFAM" id="SSF48264">
    <property type="entry name" value="Cytochrome P450"/>
    <property type="match status" value="1"/>
</dbReference>
<evidence type="ECO:0000256" key="5">
    <source>
        <dbReference type="ARBA" id="ARBA00023002"/>
    </source>
</evidence>
<evidence type="ECO:0000256" key="6">
    <source>
        <dbReference type="ARBA" id="ARBA00023004"/>
    </source>
</evidence>
<dbReference type="OrthoDB" id="20571at2759"/>
<comment type="cofactor">
    <cofactor evidence="1 8">
        <name>heme</name>
        <dbReference type="ChEBI" id="CHEBI:30413"/>
    </cofactor>
</comment>
<dbReference type="InterPro" id="IPR036396">
    <property type="entry name" value="Cyt_P450_sf"/>
</dbReference>
<dbReference type="PRINTS" id="PR00463">
    <property type="entry name" value="EP450I"/>
</dbReference>
<gene>
    <name evidence="10" type="ORF">DFA_04145</name>
</gene>
<keyword evidence="4 8" id="KW-0479">Metal-binding</keyword>
<evidence type="ECO:0000256" key="7">
    <source>
        <dbReference type="ARBA" id="ARBA00023033"/>
    </source>
</evidence>
<evidence type="ECO:0000313" key="11">
    <source>
        <dbReference type="Proteomes" id="UP000007797"/>
    </source>
</evidence>